<protein>
    <submittedName>
        <fullName evidence="1">Josephin domain containing 3, isoform CRA_a</fullName>
    </submittedName>
</protein>
<organism evidence="1 2">
    <name type="scientific">Rattus norvegicus</name>
    <name type="common">Rat</name>
    <dbReference type="NCBI Taxonomy" id="10116"/>
    <lineage>
        <taxon>Eukaryota</taxon>
        <taxon>Metazoa</taxon>
        <taxon>Chordata</taxon>
        <taxon>Craniata</taxon>
        <taxon>Vertebrata</taxon>
        <taxon>Euteleostomi</taxon>
        <taxon>Mammalia</taxon>
        <taxon>Eutheria</taxon>
        <taxon>Euarchontoglires</taxon>
        <taxon>Glires</taxon>
        <taxon>Rodentia</taxon>
        <taxon>Myomorpha</taxon>
        <taxon>Muroidea</taxon>
        <taxon>Muridae</taxon>
        <taxon>Murinae</taxon>
        <taxon>Rattus</taxon>
    </lineage>
</organism>
<accession>A6JNC8</accession>
<evidence type="ECO:0000313" key="1">
    <source>
        <dbReference type="EMBL" id="EDL78438.1"/>
    </source>
</evidence>
<sequence>MPLRKGLFSECLDGQQRNQTNHLNKNLLTINNFIH</sequence>
<dbReference type="Proteomes" id="UP000234681">
    <property type="component" value="Chromosome 8"/>
</dbReference>
<dbReference type="EMBL" id="CH473993">
    <property type="protein sequence ID" value="EDL78438.1"/>
    <property type="molecule type" value="Genomic_DNA"/>
</dbReference>
<name>A6JNC8_RAT</name>
<proteinExistence type="predicted"/>
<gene>
    <name evidence="1" type="primary">Josd3</name>
    <name evidence="1" type="ORF">rCG_31849</name>
</gene>
<evidence type="ECO:0000313" key="2">
    <source>
        <dbReference type="Proteomes" id="UP000234681"/>
    </source>
</evidence>
<reference evidence="1 2" key="1">
    <citation type="submission" date="2005-09" db="EMBL/GenBank/DDBJ databases">
        <authorList>
            <person name="Mural R.J."/>
            <person name="Li P.W."/>
            <person name="Adams M.D."/>
            <person name="Amanatides P.G."/>
            <person name="Baden-Tillson H."/>
            <person name="Barnstead M."/>
            <person name="Chin S.H."/>
            <person name="Dew I."/>
            <person name="Evans C.A."/>
            <person name="Ferriera S."/>
            <person name="Flanigan M."/>
            <person name="Fosler C."/>
            <person name="Glodek A."/>
            <person name="Gu Z."/>
            <person name="Holt R.A."/>
            <person name="Jennings D."/>
            <person name="Kraft C.L."/>
            <person name="Lu F."/>
            <person name="Nguyen T."/>
            <person name="Nusskern D.R."/>
            <person name="Pfannkoch C.M."/>
            <person name="Sitter C."/>
            <person name="Sutton G.G."/>
            <person name="Venter J.C."/>
            <person name="Wang Z."/>
            <person name="Woodage T."/>
            <person name="Zheng X.H."/>
            <person name="Zhong F."/>
        </authorList>
    </citation>
    <scope>NUCLEOTIDE SEQUENCE [LARGE SCALE GENOMIC DNA]</scope>
    <source>
        <strain>BN</strain>
        <strain evidence="2">Sprague-Dawley</strain>
    </source>
</reference>
<dbReference type="AlphaFoldDB" id="A6JNC8"/>